<dbReference type="EMBL" id="SRMD01000080">
    <property type="protein sequence ID" value="TQW15204.1"/>
    <property type="molecule type" value="Genomic_DNA"/>
</dbReference>
<comment type="caution">
    <text evidence="3">The sequence shown here is derived from an EMBL/GenBank/DDBJ whole genome shotgun (WGS) entry which is preliminary data.</text>
</comment>
<dbReference type="Proteomes" id="UP000316012">
    <property type="component" value="Unassembled WGS sequence"/>
</dbReference>
<sequence>MKKQNIYLVFTFLLLIPYLCSLTLIGICYNALVRHSSDLFRSFIGALVGTIIMFAIKATIQRPLDLVSAKVPDNFFKQILRFYSIRRRKLFLVGNCLVDFVLCWLAMDLVRRCFSLSFIIGNSVGIVLLIMLISTCIGAYIEYDNLSIDPKQK</sequence>
<feature type="transmembrane region" description="Helical" evidence="1">
    <location>
        <begin position="7"/>
        <end position="33"/>
    </location>
</feature>
<feature type="transmembrane region" description="Helical" evidence="1">
    <location>
        <begin position="90"/>
        <end position="107"/>
    </location>
</feature>
<evidence type="ECO:0000313" key="5">
    <source>
        <dbReference type="Proteomes" id="UP000250668"/>
    </source>
</evidence>
<gene>
    <name evidence="3" type="ORF">F8244_00980</name>
    <name evidence="4" type="ORF">FIPPAONL_01082</name>
    <name evidence="2" type="ORF">LJCM1025_08480</name>
</gene>
<dbReference type="OrthoDB" id="2313682at2"/>
<proteinExistence type="predicted"/>
<dbReference type="RefSeq" id="WP_003646955.1">
    <property type="nucleotide sequence ID" value="NZ_BEXJ01000001.1"/>
</dbReference>
<accession>A0A133PFT7</accession>
<keyword evidence="1" id="KW-0812">Transmembrane</keyword>
<evidence type="ECO:0000256" key="1">
    <source>
        <dbReference type="SAM" id="Phobius"/>
    </source>
</evidence>
<keyword evidence="6" id="KW-1185">Reference proteome</keyword>
<dbReference type="STRING" id="324831.LGAS_1367"/>
<feature type="transmembrane region" description="Helical" evidence="1">
    <location>
        <begin position="39"/>
        <end position="60"/>
    </location>
</feature>
<reference evidence="3 7" key="3">
    <citation type="submission" date="2019-09" db="EMBL/GenBank/DDBJ databases">
        <title>Investigation of probiotic properties of different lactic acid bacteria.</title>
        <authorList>
            <person name="Jaomanjaka F."/>
            <person name="Blanc P."/>
        </authorList>
    </citation>
    <scope>NUCLEOTIDE SEQUENCE [LARGE SCALE GENOMIC DNA]</scope>
    <source>
        <strain evidence="3 7">BIO6369</strain>
    </source>
</reference>
<dbReference type="Proteomes" id="UP000250668">
    <property type="component" value="Unassembled WGS sequence"/>
</dbReference>
<evidence type="ECO:0000313" key="4">
    <source>
        <dbReference type="EMBL" id="TQW15204.1"/>
    </source>
</evidence>
<dbReference type="AlphaFoldDB" id="A0A133PFT7"/>
<reference evidence="4 6" key="2">
    <citation type="submission" date="2019-04" db="EMBL/GenBank/DDBJ databases">
        <title>Lactobacillus gasseri 7171 assembly.</title>
        <authorList>
            <person name="Joris B.R."/>
            <person name="Giguere D."/>
        </authorList>
    </citation>
    <scope>NUCLEOTIDE SEQUENCE [LARGE SCALE GENOMIC DNA]</scope>
    <source>
        <strain evidence="4 6">7171</strain>
    </source>
</reference>
<evidence type="ECO:0000313" key="6">
    <source>
        <dbReference type="Proteomes" id="UP000316012"/>
    </source>
</evidence>
<evidence type="ECO:0000313" key="2">
    <source>
        <dbReference type="EMBL" id="GBA96098.1"/>
    </source>
</evidence>
<evidence type="ECO:0000313" key="3">
    <source>
        <dbReference type="EMBL" id="KAB1951100.1"/>
    </source>
</evidence>
<dbReference type="OMA" id="GAYIEYD"/>
<reference evidence="2 5" key="1">
    <citation type="journal article" date="2018" name="Int. J. Syst. Evol. Microbiol.">
        <title>Lactobacillus paragasseri sp. nov., a sister taxon of Lactobacillus gasseri, based on whole-genome sequence analyses.</title>
        <authorList>
            <person name="Tanizawa Y."/>
            <person name="Tada I."/>
            <person name="Kobayashi H."/>
            <person name="Endo A."/>
            <person name="Maeno S."/>
            <person name="Toyoda A."/>
            <person name="Arita M."/>
            <person name="Nakamura Y."/>
            <person name="Sakamoto M."/>
            <person name="Ohkuma M."/>
            <person name="Tohno M."/>
        </authorList>
    </citation>
    <scope>NUCLEOTIDE SEQUENCE [LARGE SCALE GENOMIC DNA]</scope>
    <source>
        <strain evidence="2 5">JCM 1025</strain>
    </source>
</reference>
<organism evidence="3 7">
    <name type="scientific">Lactobacillus gasseri</name>
    <dbReference type="NCBI Taxonomy" id="1596"/>
    <lineage>
        <taxon>Bacteria</taxon>
        <taxon>Bacillati</taxon>
        <taxon>Bacillota</taxon>
        <taxon>Bacilli</taxon>
        <taxon>Lactobacillales</taxon>
        <taxon>Lactobacillaceae</taxon>
        <taxon>Lactobacillus</taxon>
    </lineage>
</organism>
<dbReference type="GeneID" id="29639317"/>
<dbReference type="EMBL" id="WBOA01000001">
    <property type="protein sequence ID" value="KAB1951100.1"/>
    <property type="molecule type" value="Genomic_DNA"/>
</dbReference>
<keyword evidence="1" id="KW-1133">Transmembrane helix</keyword>
<protein>
    <submittedName>
        <fullName evidence="3">Uncharacterized protein</fullName>
    </submittedName>
</protein>
<feature type="transmembrane region" description="Helical" evidence="1">
    <location>
        <begin position="119"/>
        <end position="143"/>
    </location>
</feature>
<evidence type="ECO:0000313" key="7">
    <source>
        <dbReference type="Proteomes" id="UP000460112"/>
    </source>
</evidence>
<name>A0A133PFT7_LACGS</name>
<dbReference type="Proteomes" id="UP000460112">
    <property type="component" value="Unassembled WGS sequence"/>
</dbReference>
<keyword evidence="1" id="KW-0472">Membrane</keyword>
<dbReference type="EMBL" id="BEXJ01000001">
    <property type="protein sequence ID" value="GBA96098.1"/>
    <property type="molecule type" value="Genomic_DNA"/>
</dbReference>
<dbReference type="eggNOG" id="ENOG50300GJ">
    <property type="taxonomic scope" value="Bacteria"/>
</dbReference>